<keyword evidence="1" id="KW-0472">Membrane</keyword>
<comment type="caution">
    <text evidence="2">The sequence shown here is derived from an EMBL/GenBank/DDBJ whole genome shotgun (WGS) entry which is preliminary data.</text>
</comment>
<proteinExistence type="predicted"/>
<keyword evidence="1" id="KW-0812">Transmembrane</keyword>
<dbReference type="PANTHER" id="PTHR34295:SF1">
    <property type="entry name" value="BIOTIN TRANSPORTER BIOY"/>
    <property type="match status" value="1"/>
</dbReference>
<evidence type="ECO:0000313" key="2">
    <source>
        <dbReference type="EMBL" id="GAH44818.1"/>
    </source>
</evidence>
<dbReference type="GO" id="GO:0005886">
    <property type="term" value="C:plasma membrane"/>
    <property type="evidence" value="ECO:0007669"/>
    <property type="project" value="InterPro"/>
</dbReference>
<protein>
    <recommendedName>
        <fullName evidence="3">BioY protein</fullName>
    </recommendedName>
</protein>
<dbReference type="GO" id="GO:0015225">
    <property type="term" value="F:biotin transmembrane transporter activity"/>
    <property type="evidence" value="ECO:0007669"/>
    <property type="project" value="InterPro"/>
</dbReference>
<accession>X1HHM9</accession>
<gene>
    <name evidence="2" type="ORF">S03H2_11923</name>
</gene>
<feature type="transmembrane region" description="Helical" evidence="1">
    <location>
        <begin position="132"/>
        <end position="155"/>
    </location>
</feature>
<organism evidence="2">
    <name type="scientific">marine sediment metagenome</name>
    <dbReference type="NCBI Taxonomy" id="412755"/>
    <lineage>
        <taxon>unclassified sequences</taxon>
        <taxon>metagenomes</taxon>
        <taxon>ecological metagenomes</taxon>
    </lineage>
</organism>
<dbReference type="Gene3D" id="1.10.1760.20">
    <property type="match status" value="1"/>
</dbReference>
<dbReference type="Pfam" id="PF02632">
    <property type="entry name" value="BioY"/>
    <property type="match status" value="1"/>
</dbReference>
<feature type="transmembrane region" description="Helical" evidence="1">
    <location>
        <begin position="101"/>
        <end position="120"/>
    </location>
</feature>
<evidence type="ECO:0008006" key="3">
    <source>
        <dbReference type="Google" id="ProtNLM"/>
    </source>
</evidence>
<feature type="transmembrane region" description="Helical" evidence="1">
    <location>
        <begin position="161"/>
        <end position="180"/>
    </location>
</feature>
<feature type="transmembrane region" description="Helical" evidence="1">
    <location>
        <begin position="27"/>
        <end position="47"/>
    </location>
</feature>
<dbReference type="InterPro" id="IPR003784">
    <property type="entry name" value="BioY"/>
</dbReference>
<dbReference type="AlphaFoldDB" id="X1HHM9"/>
<evidence type="ECO:0000256" key="1">
    <source>
        <dbReference type="SAM" id="Phobius"/>
    </source>
</evidence>
<name>X1HHM9_9ZZZZ</name>
<dbReference type="EMBL" id="BARU01006068">
    <property type="protein sequence ID" value="GAH44818.1"/>
    <property type="molecule type" value="Genomic_DNA"/>
</dbReference>
<reference evidence="2" key="1">
    <citation type="journal article" date="2014" name="Front. Microbiol.">
        <title>High frequency of phylogenetically diverse reductive dehalogenase-homologous genes in deep subseafloor sedimentary metagenomes.</title>
        <authorList>
            <person name="Kawai M."/>
            <person name="Futagami T."/>
            <person name="Toyoda A."/>
            <person name="Takaki Y."/>
            <person name="Nishi S."/>
            <person name="Hori S."/>
            <person name="Arai W."/>
            <person name="Tsubouchi T."/>
            <person name="Morono Y."/>
            <person name="Uchiyama I."/>
            <person name="Ito T."/>
            <person name="Fujiyama A."/>
            <person name="Inagaki F."/>
            <person name="Takami H."/>
        </authorList>
    </citation>
    <scope>NUCLEOTIDE SEQUENCE</scope>
    <source>
        <strain evidence="2">Expedition CK06-06</strain>
    </source>
</reference>
<keyword evidence="1" id="KW-1133">Transmembrane helix</keyword>
<sequence length="218" mass="23147">MQIVATIDRTKCEVFRWSYELSVPKKLALAIGIAGLTGLLAQTRIPLPWSPVPVTGQTFAVLLAGVLLGRWWGGISLAIYAGLGAAGLPWFSGWSGGLGYLAGPTGGYVIGFILAALFLGHFTDTYIRSRGFLSMLALMLFANFVLIYVPGLLLLGLWLKSVGGSVTFATLLGMGAIPFIPGDITKAVMAAALARGITPKSAYNGEVDKGKWTNWRLP</sequence>
<dbReference type="PANTHER" id="PTHR34295">
    <property type="entry name" value="BIOTIN TRANSPORTER BIOY"/>
    <property type="match status" value="1"/>
</dbReference>